<comment type="caution">
    <text evidence="1">The sequence shown here is derived from an EMBL/GenBank/DDBJ whole genome shotgun (WGS) entry which is preliminary data.</text>
</comment>
<dbReference type="AlphaFoldDB" id="A0A0N0E039"/>
<dbReference type="GO" id="GO:0045454">
    <property type="term" value="P:cell redox homeostasis"/>
    <property type="evidence" value="ECO:0007669"/>
    <property type="project" value="TreeGrafter"/>
</dbReference>
<name>A0A0N0E039_LEPPY</name>
<dbReference type="GO" id="GO:0005789">
    <property type="term" value="C:endoplasmic reticulum membrane"/>
    <property type="evidence" value="ECO:0007669"/>
    <property type="project" value="TreeGrafter"/>
</dbReference>
<accession>A0A0N0E039</accession>
<dbReference type="RefSeq" id="XP_015664434.1">
    <property type="nucleotide sequence ID" value="XM_015796426.1"/>
</dbReference>
<organism evidence="1 2">
    <name type="scientific">Leptomonas pyrrhocoris</name>
    <name type="common">Firebug parasite</name>
    <dbReference type="NCBI Taxonomy" id="157538"/>
    <lineage>
        <taxon>Eukaryota</taxon>
        <taxon>Discoba</taxon>
        <taxon>Euglenozoa</taxon>
        <taxon>Kinetoplastea</taxon>
        <taxon>Metakinetoplastina</taxon>
        <taxon>Trypanosomatida</taxon>
        <taxon>Trypanosomatidae</taxon>
        <taxon>Leishmaniinae</taxon>
        <taxon>Leptomonas</taxon>
    </lineage>
</organism>
<proteinExistence type="predicted"/>
<dbReference type="EMBL" id="LGTL01000001">
    <property type="protein sequence ID" value="KPA85995.1"/>
    <property type="molecule type" value="Genomic_DNA"/>
</dbReference>
<protein>
    <submittedName>
        <fullName evidence="1">Uncharacterized protein</fullName>
    </submittedName>
</protein>
<dbReference type="VEuPathDB" id="TriTrypDB:LpyrH10_01_2840"/>
<sequence length="395" mass="43631">MSCAPLRHSAQARRARELLAACTRRVLFLLVCLLLFSLAWDRYSADGTHGLVAAPRWSGFIQSALAAEESADLPEVEVATPVSDEALQDAHPEAPLDRRADFHDEAAAEEAVVAGKVADPVHATRDFDGVSDDELKALLSDKKKGQVNFKHYKDRADLIKAIREVEEKEIAQKAFRDEVAAAARWFAETQEDLNYQRAAARRTKGSRIKHNGEVPASLRRGHHTDAPAHKLRVLYSAARGHGERFTALVKDLESSEAVKLPNLDAFRIVGEPYPISNESVLLGQVFQVLFYGVMALAIMPDLLPFIPEAVRNILRTRRGLVISTAFMLNMLSRSLLQNNAFEVYLDDELIYSTLKFGGRLPTSEMVSNMLLERTLLKDYAAAMSGQAAKGAAALL</sequence>
<dbReference type="PANTHER" id="PTHR13544">
    <property type="entry name" value="SELENOPROTEIN T"/>
    <property type="match status" value="1"/>
</dbReference>
<gene>
    <name evidence="1" type="ORF">ABB37_00284</name>
</gene>
<dbReference type="GeneID" id="26900582"/>
<reference evidence="1 2" key="1">
    <citation type="submission" date="2015-07" db="EMBL/GenBank/DDBJ databases">
        <title>High-quality genome of monoxenous trypanosomatid Leptomonas pyrrhocoris.</title>
        <authorList>
            <person name="Flegontov P."/>
            <person name="Butenko A."/>
            <person name="Firsov S."/>
            <person name="Vlcek C."/>
            <person name="Logacheva M.D."/>
            <person name="Field M."/>
            <person name="Filatov D."/>
            <person name="Flegontova O."/>
            <person name="Gerasimov E."/>
            <person name="Jackson A.P."/>
            <person name="Kelly S."/>
            <person name="Opperdoes F."/>
            <person name="O'Reilly A."/>
            <person name="Votypka J."/>
            <person name="Yurchenko V."/>
            <person name="Lukes J."/>
        </authorList>
    </citation>
    <scope>NUCLEOTIDE SEQUENCE [LARGE SCALE GENOMIC DNA]</scope>
    <source>
        <strain evidence="1">H10</strain>
    </source>
</reference>
<dbReference type="InterPro" id="IPR019389">
    <property type="entry name" value="Selenoprotein_T"/>
</dbReference>
<dbReference type="GO" id="GO:0004791">
    <property type="term" value="F:thioredoxin-disulfide reductase (NADPH) activity"/>
    <property type="evidence" value="ECO:0007669"/>
    <property type="project" value="TreeGrafter"/>
</dbReference>
<dbReference type="PANTHER" id="PTHR13544:SF0">
    <property type="entry name" value="THIOREDOXIN REDUCTASE-LIKE SELENOPROTEIN T"/>
    <property type="match status" value="1"/>
</dbReference>
<dbReference type="OMA" id="PRWSGFI"/>
<dbReference type="OrthoDB" id="60822at2759"/>
<evidence type="ECO:0000313" key="2">
    <source>
        <dbReference type="Proteomes" id="UP000037923"/>
    </source>
</evidence>
<evidence type="ECO:0000313" key="1">
    <source>
        <dbReference type="EMBL" id="KPA85995.1"/>
    </source>
</evidence>
<keyword evidence="2" id="KW-1185">Reference proteome</keyword>
<dbReference type="Proteomes" id="UP000037923">
    <property type="component" value="Unassembled WGS sequence"/>
</dbReference>